<reference evidence="5 6" key="1">
    <citation type="submission" date="2020-05" db="EMBL/GenBank/DDBJ databases">
        <title>Genome sequencing of Spirosoma sp. TS118.</title>
        <authorList>
            <person name="Lee J.-H."/>
            <person name="Jeong S."/>
            <person name="Zhao L."/>
            <person name="Jung J.-H."/>
            <person name="Kim M.-K."/>
            <person name="Lim S."/>
        </authorList>
    </citation>
    <scope>NUCLEOTIDE SEQUENCE [LARGE SCALE GENOMIC DNA]</scope>
    <source>
        <strain evidence="5 6">TS118</strain>
    </source>
</reference>
<dbReference type="RefSeq" id="WP_171738700.1">
    <property type="nucleotide sequence ID" value="NZ_CP053435.1"/>
</dbReference>
<dbReference type="Proteomes" id="UP000502756">
    <property type="component" value="Chromosome"/>
</dbReference>
<evidence type="ECO:0000259" key="3">
    <source>
        <dbReference type="Pfam" id="PF01345"/>
    </source>
</evidence>
<dbReference type="InterPro" id="IPR013783">
    <property type="entry name" value="Ig-like_fold"/>
</dbReference>
<feature type="domain" description="DUF11" evidence="3">
    <location>
        <begin position="401"/>
        <end position="509"/>
    </location>
</feature>
<dbReference type="InterPro" id="IPR001434">
    <property type="entry name" value="OmcB-like_DUF11"/>
</dbReference>
<dbReference type="EMBL" id="CP053435">
    <property type="protein sequence ID" value="QJW88861.1"/>
    <property type="molecule type" value="Genomic_DNA"/>
</dbReference>
<evidence type="ECO:0000313" key="5">
    <source>
        <dbReference type="EMBL" id="QJW88861.1"/>
    </source>
</evidence>
<dbReference type="InterPro" id="IPR047589">
    <property type="entry name" value="DUF11_rpt"/>
</dbReference>
<protein>
    <submittedName>
        <fullName evidence="5">DUF11 domain-containing protein</fullName>
    </submittedName>
</protein>
<keyword evidence="6" id="KW-1185">Reference proteome</keyword>
<dbReference type="SUPFAM" id="SSF52266">
    <property type="entry name" value="SGNH hydrolase"/>
    <property type="match status" value="1"/>
</dbReference>
<sequence length="684" mass="73552">MNARRFLLPAMAWVSGGLWSWCMLIAIAAHAQLSVSFPVAQTVFQRNNTNPTPCTVAGLCPGATERVEARLTALLADGGPSTDWQTLDAQPVSGHFAGQFSATGGWYRLEVRAWQGSAILATTQVQPVGIGEVFAIAGQSNGQGVRDRDAANPADGRVICVPHFNLTDTLRLPLPGLSAPVSATGVVGPRGLTSWCWGRLGDRLAARLHVPVLFYNAAWSGTAVRNWRESITLDSTATAYGDYFRPGMPYGNLKRIVQDYVPLTGLRAILWHQGETEFYDTDPSAASYVTDLQAVISRSRQDADFNLPWVVARASMDNNLFFNYGMTHYDPVISAQNRVVQETPNVFYGPDTDVIQMPRTDGVHLSGEALIQTGDAWNDLLTDDFFLQTQPRLPGAVALTDLSLRMQTNTPTPSVNQPMGITLTIRNDGLQPATNVRLRCDLPQPLTFVTGSGVTHQRGLVLATLPSVAPGVPVSLTFTVQPGRAGIYQPVAEIVRADQLDTDSRPNTSFGDGQDDVARIRFRTRVTDTIRFEVPVSVNADPLPEVTSAQPPTEPDKADLSLQMSLNQGYGRVGQVVSVSVTVTNRGGRAVSTAQVGCLLPGNLTFLDSPTMSLSGNTVRGTAGDVDVGASATLFFRATITKQGSAILRAQIEASTGTDPDSTPDNGFNNGEDDTVQVTMRVRP</sequence>
<dbReference type="PANTHER" id="PTHR34819:SF3">
    <property type="entry name" value="CELL SURFACE PROTEIN"/>
    <property type="match status" value="1"/>
</dbReference>
<feature type="region of interest" description="Disordered" evidence="2">
    <location>
        <begin position="654"/>
        <end position="673"/>
    </location>
</feature>
<feature type="compositionally biased region" description="Polar residues" evidence="2">
    <location>
        <begin position="654"/>
        <end position="669"/>
    </location>
</feature>
<dbReference type="NCBIfam" id="TIGR01451">
    <property type="entry name" value="B_ant_repeat"/>
    <property type="match status" value="1"/>
</dbReference>
<dbReference type="GO" id="GO:0016788">
    <property type="term" value="F:hydrolase activity, acting on ester bonds"/>
    <property type="evidence" value="ECO:0007669"/>
    <property type="project" value="UniProtKB-ARBA"/>
</dbReference>
<evidence type="ECO:0000259" key="4">
    <source>
        <dbReference type="Pfam" id="PF03629"/>
    </source>
</evidence>
<evidence type="ECO:0000256" key="2">
    <source>
        <dbReference type="SAM" id="MobiDB-lite"/>
    </source>
</evidence>
<dbReference type="Gene3D" id="2.60.40.10">
    <property type="entry name" value="Immunoglobulins"/>
    <property type="match status" value="2"/>
</dbReference>
<organism evidence="5 6">
    <name type="scientific">Spirosoma taeanense</name>
    <dbReference type="NCBI Taxonomy" id="2735870"/>
    <lineage>
        <taxon>Bacteria</taxon>
        <taxon>Pseudomonadati</taxon>
        <taxon>Bacteroidota</taxon>
        <taxon>Cytophagia</taxon>
        <taxon>Cytophagales</taxon>
        <taxon>Cytophagaceae</taxon>
        <taxon>Spirosoma</taxon>
    </lineage>
</organism>
<dbReference type="InterPro" id="IPR005181">
    <property type="entry name" value="SASA"/>
</dbReference>
<evidence type="ECO:0000313" key="6">
    <source>
        <dbReference type="Proteomes" id="UP000502756"/>
    </source>
</evidence>
<feature type="domain" description="DUF11" evidence="3">
    <location>
        <begin position="559"/>
        <end position="665"/>
    </location>
</feature>
<dbReference type="KEGG" id="stae:HNV11_05420"/>
<feature type="domain" description="Sialate O-acetylesterase" evidence="4">
    <location>
        <begin position="133"/>
        <end position="376"/>
    </location>
</feature>
<gene>
    <name evidence="5" type="ORF">HNV11_05420</name>
</gene>
<dbReference type="Pfam" id="PF03629">
    <property type="entry name" value="SASA"/>
    <property type="match status" value="1"/>
</dbReference>
<dbReference type="Gene3D" id="3.40.50.1110">
    <property type="entry name" value="SGNH hydrolase"/>
    <property type="match status" value="1"/>
</dbReference>
<accession>A0A6M5Y6M7</accession>
<keyword evidence="1" id="KW-0378">Hydrolase</keyword>
<proteinExistence type="predicted"/>
<dbReference type="InterPro" id="IPR036514">
    <property type="entry name" value="SGNH_hydro_sf"/>
</dbReference>
<dbReference type="InterPro" id="IPR051172">
    <property type="entry name" value="Chlamydia_OmcB"/>
</dbReference>
<evidence type="ECO:0000256" key="1">
    <source>
        <dbReference type="ARBA" id="ARBA00022801"/>
    </source>
</evidence>
<dbReference type="Pfam" id="PF01345">
    <property type="entry name" value="DUF11"/>
    <property type="match status" value="2"/>
</dbReference>
<name>A0A6M5Y6M7_9BACT</name>
<dbReference type="PANTHER" id="PTHR34819">
    <property type="entry name" value="LARGE CYSTEINE-RICH PERIPLASMIC PROTEIN OMCB"/>
    <property type="match status" value="1"/>
</dbReference>
<dbReference type="AlphaFoldDB" id="A0A6M5Y6M7"/>